<protein>
    <submittedName>
        <fullName evidence="1">Uncharacterized protein</fullName>
    </submittedName>
</protein>
<evidence type="ECO:0000313" key="2">
    <source>
        <dbReference type="Proteomes" id="UP000799754"/>
    </source>
</evidence>
<accession>A0ACB6RJR8</accession>
<name>A0ACB6RJR8_9PLEO</name>
<dbReference type="EMBL" id="MU006753">
    <property type="protein sequence ID" value="KAF2621640.1"/>
    <property type="molecule type" value="Genomic_DNA"/>
</dbReference>
<reference evidence="1" key="1">
    <citation type="journal article" date="2020" name="Stud. Mycol.">
        <title>101 Dothideomycetes genomes: a test case for predicting lifestyles and emergence of pathogens.</title>
        <authorList>
            <person name="Haridas S."/>
            <person name="Albert R."/>
            <person name="Binder M."/>
            <person name="Bloem J."/>
            <person name="Labutti K."/>
            <person name="Salamov A."/>
            <person name="Andreopoulos B."/>
            <person name="Baker S."/>
            <person name="Barry K."/>
            <person name="Bills G."/>
            <person name="Bluhm B."/>
            <person name="Cannon C."/>
            <person name="Castanera R."/>
            <person name="Culley D."/>
            <person name="Daum C."/>
            <person name="Ezra D."/>
            <person name="Gonzalez J."/>
            <person name="Henrissat B."/>
            <person name="Kuo A."/>
            <person name="Liang C."/>
            <person name="Lipzen A."/>
            <person name="Lutzoni F."/>
            <person name="Magnuson J."/>
            <person name="Mondo S."/>
            <person name="Nolan M."/>
            <person name="Ohm R."/>
            <person name="Pangilinan J."/>
            <person name="Park H.-J."/>
            <person name="Ramirez L."/>
            <person name="Alfaro M."/>
            <person name="Sun H."/>
            <person name="Tritt A."/>
            <person name="Yoshinaga Y."/>
            <person name="Zwiers L.-H."/>
            <person name="Turgeon B."/>
            <person name="Goodwin S."/>
            <person name="Spatafora J."/>
            <person name="Crous P."/>
            <person name="Grigoriev I."/>
        </authorList>
    </citation>
    <scope>NUCLEOTIDE SEQUENCE</scope>
    <source>
        <strain evidence="1">CBS 525.71</strain>
    </source>
</reference>
<organism evidence="1 2">
    <name type="scientific">Macroventuria anomochaeta</name>
    <dbReference type="NCBI Taxonomy" id="301207"/>
    <lineage>
        <taxon>Eukaryota</taxon>
        <taxon>Fungi</taxon>
        <taxon>Dikarya</taxon>
        <taxon>Ascomycota</taxon>
        <taxon>Pezizomycotina</taxon>
        <taxon>Dothideomycetes</taxon>
        <taxon>Pleosporomycetidae</taxon>
        <taxon>Pleosporales</taxon>
        <taxon>Pleosporineae</taxon>
        <taxon>Didymellaceae</taxon>
        <taxon>Macroventuria</taxon>
    </lineage>
</organism>
<evidence type="ECO:0000313" key="1">
    <source>
        <dbReference type="EMBL" id="KAF2621640.1"/>
    </source>
</evidence>
<gene>
    <name evidence="1" type="ORF">BU25DRAFT_463590</name>
</gene>
<dbReference type="Proteomes" id="UP000799754">
    <property type="component" value="Unassembled WGS sequence"/>
</dbReference>
<comment type="caution">
    <text evidence="1">The sequence shown here is derived from an EMBL/GenBank/DDBJ whole genome shotgun (WGS) entry which is preliminary data.</text>
</comment>
<proteinExistence type="predicted"/>
<keyword evidence="2" id="KW-1185">Reference proteome</keyword>
<sequence>MANGKSSKFITLSMPKTGWREPSRAKDDLLKLPKGHLLTPTEEVGEFVPAEAAFGTGPVTAATMVGEVTAPAVDETSRAEHVVAVDDESFGGVPSRMGSEAAISTLDGIFEQAEEYDSDAEDGPGAAEQMIDAFSIVAEEDLMFVPDAGDELDDDELLAGEERDTEDDYRQTPSASCPHTSPSTGPRPVPASVHRAKALREGTESIQPHPIDATKVIVTYRYTDPAGGVYVQETEMPEVVRAPANASSNAGSIIVPDVEASKVPRTKKGSPWTPVPGTSRYEWTRGDGDQQETWRVVIFFRRLHRDTHAYQDIYVNTNMLNNVDPNDKRFRTSYNKWILQFARRRDATYTQKVARVHWSVAERHALYTTINTFCAKYGIHSFGFSDDCMLSTKQLQLMADAVNAAPNPLRSAPRGVDAVRGQIISAHDKAQPKNKAIFDLMARAVALRARIAGGEVIPRAERKPKLAIPLCEFPVDPPVAASDSLTPGGRKRKRAAAVEASDGEPPSSELSSPPGSEVGGNDGVSEDTWMTTDEEIQPGESDEGNWSDTSEEMLSGEDEHGEWVEVEEIASSYPRRKPALLIVRLVWM</sequence>